<organism evidence="2 3">
    <name type="scientific">Cryoendolithus antarcticus</name>
    <dbReference type="NCBI Taxonomy" id="1507870"/>
    <lineage>
        <taxon>Eukaryota</taxon>
        <taxon>Fungi</taxon>
        <taxon>Dikarya</taxon>
        <taxon>Ascomycota</taxon>
        <taxon>Pezizomycotina</taxon>
        <taxon>Dothideomycetes</taxon>
        <taxon>Dothideomycetidae</taxon>
        <taxon>Cladosporiales</taxon>
        <taxon>Cladosporiaceae</taxon>
        <taxon>Cryoendolithus</taxon>
    </lineage>
</organism>
<dbReference type="AlphaFoldDB" id="A0A1V8SCY5"/>
<dbReference type="InParanoid" id="A0A1V8SCY5"/>
<evidence type="ECO:0000256" key="1">
    <source>
        <dbReference type="SAM" id="MobiDB-lite"/>
    </source>
</evidence>
<feature type="region of interest" description="Disordered" evidence="1">
    <location>
        <begin position="71"/>
        <end position="102"/>
    </location>
</feature>
<protein>
    <submittedName>
        <fullName evidence="2">Uncharacterized protein</fullName>
    </submittedName>
</protein>
<name>A0A1V8SCY5_9PEZI</name>
<dbReference type="Proteomes" id="UP000192596">
    <property type="component" value="Unassembled WGS sequence"/>
</dbReference>
<evidence type="ECO:0000313" key="2">
    <source>
        <dbReference type="EMBL" id="OQN96671.1"/>
    </source>
</evidence>
<gene>
    <name evidence="2" type="ORF">B0A48_17311</name>
</gene>
<sequence length="286" mass="30908">MTVLIKVSDWIFEALAPLLATNDENIVDVDSLTAWLQTSHSANAAQPASPATATPANHSIITSAAFAHRDSDATSTTSSSESEDNSTVASFTAGTASPASTTSNTDDLYINLSDLQSTIPVSLEDLPTELLEGIYKPIINDSIGANPADRNEKLRRIDRVLTCAPSPILHAVAQTCFFDLVTYEATVQASFSSFKLTGSFAESGRFRIHGKRLKITLAITSPVLMVIAVNRVEQVILGCQRLISIAVVLDLGQTRLSDVQRVLLNQKVLTMARHYGRTEILEYSEV</sequence>
<feature type="compositionally biased region" description="Low complexity" evidence="1">
    <location>
        <begin position="73"/>
        <end position="102"/>
    </location>
</feature>
<dbReference type="EMBL" id="NAJO01000063">
    <property type="protein sequence ID" value="OQN96671.1"/>
    <property type="molecule type" value="Genomic_DNA"/>
</dbReference>
<proteinExistence type="predicted"/>
<reference evidence="3" key="1">
    <citation type="submission" date="2017-03" db="EMBL/GenBank/DDBJ databases">
        <title>Genomes of endolithic fungi from Antarctica.</title>
        <authorList>
            <person name="Coleine C."/>
            <person name="Masonjones S."/>
            <person name="Stajich J.E."/>
        </authorList>
    </citation>
    <scope>NUCLEOTIDE SEQUENCE [LARGE SCALE GENOMIC DNA]</scope>
    <source>
        <strain evidence="3">CCFEE 5527</strain>
    </source>
</reference>
<comment type="caution">
    <text evidence="2">The sequence shown here is derived from an EMBL/GenBank/DDBJ whole genome shotgun (WGS) entry which is preliminary data.</text>
</comment>
<keyword evidence="3" id="KW-1185">Reference proteome</keyword>
<accession>A0A1V8SCY5</accession>
<evidence type="ECO:0000313" key="3">
    <source>
        <dbReference type="Proteomes" id="UP000192596"/>
    </source>
</evidence>